<dbReference type="EMBL" id="JABRWJ010000011">
    <property type="protein sequence ID" value="NRF71323.1"/>
    <property type="molecule type" value="Genomic_DNA"/>
</dbReference>
<evidence type="ECO:0000313" key="1">
    <source>
        <dbReference type="EMBL" id="NRF71323.1"/>
    </source>
</evidence>
<gene>
    <name evidence="1" type="ORF">HLB44_30475</name>
</gene>
<evidence type="ECO:0000313" key="2">
    <source>
        <dbReference type="Proteomes" id="UP000737171"/>
    </source>
</evidence>
<organism evidence="1 2">
    <name type="scientific">Pseudaquabacterium terrae</name>
    <dbReference type="NCBI Taxonomy" id="2732868"/>
    <lineage>
        <taxon>Bacteria</taxon>
        <taxon>Pseudomonadati</taxon>
        <taxon>Pseudomonadota</taxon>
        <taxon>Betaproteobacteria</taxon>
        <taxon>Burkholderiales</taxon>
        <taxon>Sphaerotilaceae</taxon>
        <taxon>Pseudaquabacterium</taxon>
    </lineage>
</organism>
<comment type="caution">
    <text evidence="1">The sequence shown here is derived from an EMBL/GenBank/DDBJ whole genome shotgun (WGS) entry which is preliminary data.</text>
</comment>
<keyword evidence="2" id="KW-1185">Reference proteome</keyword>
<dbReference type="Proteomes" id="UP000737171">
    <property type="component" value="Unassembled WGS sequence"/>
</dbReference>
<protein>
    <submittedName>
        <fullName evidence="1">Uncharacterized protein</fullName>
    </submittedName>
</protein>
<dbReference type="RefSeq" id="WP_173132267.1">
    <property type="nucleotide sequence ID" value="NZ_JABRWJ010000011.1"/>
</dbReference>
<name>A0ABX2ERU4_9BURK</name>
<accession>A0ABX2ERU4</accession>
<proteinExistence type="predicted"/>
<sequence length="126" mass="14051">MAGALLSFLRGGRGTKKLKSPLKRIYRELDKLDVAGISDERLLRSAALLRELADALSTHIDVSTGLGSDKLHQLYPPIFAIGQRLRFQASQAAGTARDTTNQRSFQKILFNTMRLEMRIPNILDVD</sequence>
<reference evidence="1 2" key="1">
    <citation type="submission" date="2020-05" db="EMBL/GenBank/DDBJ databases">
        <title>Aquincola sp. isolate from soil.</title>
        <authorList>
            <person name="Han J."/>
            <person name="Kim D.-U."/>
        </authorList>
    </citation>
    <scope>NUCLEOTIDE SEQUENCE [LARGE SCALE GENOMIC DNA]</scope>
    <source>
        <strain evidence="1 2">S2</strain>
    </source>
</reference>